<sequence>MMMMMLFLFAFGLFTEVGSKQAPVPKQNTYRVLAGDSWWGIAKKFKLTPSELALLNGRKESDALYQNELLRISGTGLTAEEVKAQKPKQKPFFPLPSIEKTERPYSDITHLPHKGIEYSHDKSGWVRSSLPGKVINIDYMDGYENYVILEHENGWYSVYANLERVQVTEGQVLSARERIGTLTKNRGLYFQVNQLKNPVNPTLFLQQGT</sequence>
<gene>
    <name evidence="3" type="ORF">EHQ58_15785</name>
</gene>
<comment type="caution">
    <text evidence="3">The sequence shown here is derived from an EMBL/GenBank/DDBJ whole genome shotgun (WGS) entry which is preliminary data.</text>
</comment>
<dbReference type="NCBIfam" id="NF047755">
    <property type="entry name" value="LIC_10271_M23"/>
    <property type="match status" value="1"/>
</dbReference>
<dbReference type="PANTHER" id="PTHR21666:SF289">
    <property type="entry name" value="L-ALA--D-GLU ENDOPEPTIDASE"/>
    <property type="match status" value="1"/>
</dbReference>
<protein>
    <submittedName>
        <fullName evidence="3">LysM peptidoglycan-binding domain-containing protein</fullName>
    </submittedName>
</protein>
<evidence type="ECO:0000313" key="3">
    <source>
        <dbReference type="EMBL" id="TGL56738.1"/>
    </source>
</evidence>
<dbReference type="EMBL" id="RQGD01000045">
    <property type="protein sequence ID" value="TGL56738.1"/>
    <property type="molecule type" value="Genomic_DNA"/>
</dbReference>
<dbReference type="InterPro" id="IPR011055">
    <property type="entry name" value="Dup_hybrid_motif"/>
</dbReference>
<dbReference type="Pfam" id="PF01476">
    <property type="entry name" value="LysM"/>
    <property type="match status" value="1"/>
</dbReference>
<dbReference type="InterPro" id="IPR016047">
    <property type="entry name" value="M23ase_b-sheet_dom"/>
</dbReference>
<keyword evidence="4" id="KW-1185">Reference proteome</keyword>
<evidence type="ECO:0000259" key="2">
    <source>
        <dbReference type="PROSITE" id="PS51782"/>
    </source>
</evidence>
<dbReference type="GO" id="GO:0004222">
    <property type="term" value="F:metalloendopeptidase activity"/>
    <property type="evidence" value="ECO:0007669"/>
    <property type="project" value="TreeGrafter"/>
</dbReference>
<dbReference type="Gene3D" id="3.10.350.10">
    <property type="entry name" value="LysM domain"/>
    <property type="match status" value="1"/>
</dbReference>
<dbReference type="CDD" id="cd00118">
    <property type="entry name" value="LysM"/>
    <property type="match status" value="1"/>
</dbReference>
<name>A0A4R9JYQ1_9LEPT</name>
<keyword evidence="1" id="KW-0732">Signal</keyword>
<dbReference type="AlphaFoldDB" id="A0A4R9JYQ1"/>
<dbReference type="SUPFAM" id="SSF51261">
    <property type="entry name" value="Duplicated hybrid motif"/>
    <property type="match status" value="1"/>
</dbReference>
<dbReference type="SMART" id="SM00257">
    <property type="entry name" value="LysM"/>
    <property type="match status" value="1"/>
</dbReference>
<dbReference type="OrthoDB" id="344303at2"/>
<dbReference type="PANTHER" id="PTHR21666">
    <property type="entry name" value="PEPTIDASE-RELATED"/>
    <property type="match status" value="1"/>
</dbReference>
<dbReference type="PROSITE" id="PS51782">
    <property type="entry name" value="LYSM"/>
    <property type="match status" value="1"/>
</dbReference>
<accession>A0A4R9JYQ1</accession>
<dbReference type="InterPro" id="IPR018392">
    <property type="entry name" value="LysM"/>
</dbReference>
<dbReference type="InterPro" id="IPR050570">
    <property type="entry name" value="Cell_wall_metabolism_enzyme"/>
</dbReference>
<proteinExistence type="predicted"/>
<dbReference type="InterPro" id="IPR036779">
    <property type="entry name" value="LysM_dom_sf"/>
</dbReference>
<evidence type="ECO:0000256" key="1">
    <source>
        <dbReference type="ARBA" id="ARBA00022729"/>
    </source>
</evidence>
<dbReference type="CDD" id="cd12797">
    <property type="entry name" value="M23_peptidase"/>
    <property type="match status" value="1"/>
</dbReference>
<dbReference type="Pfam" id="PF01551">
    <property type="entry name" value="Peptidase_M23"/>
    <property type="match status" value="1"/>
</dbReference>
<evidence type="ECO:0000313" key="4">
    <source>
        <dbReference type="Proteomes" id="UP000297693"/>
    </source>
</evidence>
<dbReference type="Gene3D" id="2.70.70.10">
    <property type="entry name" value="Glucose Permease (Domain IIA)"/>
    <property type="match status" value="1"/>
</dbReference>
<dbReference type="Proteomes" id="UP000297693">
    <property type="component" value="Unassembled WGS sequence"/>
</dbReference>
<reference evidence="3" key="1">
    <citation type="journal article" date="2019" name="PLoS Negl. Trop. Dis.">
        <title>Revisiting the worldwide diversity of Leptospira species in the environment.</title>
        <authorList>
            <person name="Vincent A.T."/>
            <person name="Schiettekatte O."/>
            <person name="Bourhy P."/>
            <person name="Veyrier F.J."/>
            <person name="Picardeau M."/>
        </authorList>
    </citation>
    <scope>NUCLEOTIDE SEQUENCE [LARGE SCALE GENOMIC DNA]</scope>
    <source>
        <strain evidence="3">201702476</strain>
    </source>
</reference>
<organism evidence="3 4">
    <name type="scientific">Leptospira ognonensis</name>
    <dbReference type="NCBI Taxonomy" id="2484945"/>
    <lineage>
        <taxon>Bacteria</taxon>
        <taxon>Pseudomonadati</taxon>
        <taxon>Spirochaetota</taxon>
        <taxon>Spirochaetia</taxon>
        <taxon>Leptospirales</taxon>
        <taxon>Leptospiraceae</taxon>
        <taxon>Leptospira</taxon>
    </lineage>
</organism>
<feature type="domain" description="LysM" evidence="2">
    <location>
        <begin position="28"/>
        <end position="72"/>
    </location>
</feature>